<organism evidence="2">
    <name type="scientific">marine sediment metagenome</name>
    <dbReference type="NCBI Taxonomy" id="412755"/>
    <lineage>
        <taxon>unclassified sequences</taxon>
        <taxon>metagenomes</taxon>
        <taxon>ecological metagenomes</taxon>
    </lineage>
</organism>
<dbReference type="AlphaFoldDB" id="A0A0F8W2X8"/>
<accession>A0A0F8W2X8</accession>
<name>A0A0F8W2X8_9ZZZZ</name>
<dbReference type="EMBL" id="LAZR01067767">
    <property type="protein sequence ID" value="KKK50938.1"/>
    <property type="molecule type" value="Genomic_DNA"/>
</dbReference>
<feature type="region of interest" description="Disordered" evidence="1">
    <location>
        <begin position="1"/>
        <end position="20"/>
    </location>
</feature>
<reference evidence="2" key="1">
    <citation type="journal article" date="2015" name="Nature">
        <title>Complex archaea that bridge the gap between prokaryotes and eukaryotes.</title>
        <authorList>
            <person name="Spang A."/>
            <person name="Saw J.H."/>
            <person name="Jorgensen S.L."/>
            <person name="Zaremba-Niedzwiedzka K."/>
            <person name="Martijn J."/>
            <person name="Lind A.E."/>
            <person name="van Eijk R."/>
            <person name="Schleper C."/>
            <person name="Guy L."/>
            <person name="Ettema T.J."/>
        </authorList>
    </citation>
    <scope>NUCLEOTIDE SEQUENCE</scope>
</reference>
<sequence>MVRTFEEIRTSSPSRPVDRGYDDIVRENQQNRLYQEQVRNDTYNA</sequence>
<feature type="non-terminal residue" evidence="2">
    <location>
        <position position="45"/>
    </location>
</feature>
<gene>
    <name evidence="2" type="ORF">LCGC14_3120030</name>
</gene>
<evidence type="ECO:0000313" key="2">
    <source>
        <dbReference type="EMBL" id="KKK50938.1"/>
    </source>
</evidence>
<comment type="caution">
    <text evidence="2">The sequence shown here is derived from an EMBL/GenBank/DDBJ whole genome shotgun (WGS) entry which is preliminary data.</text>
</comment>
<proteinExistence type="predicted"/>
<protein>
    <submittedName>
        <fullName evidence="2">Uncharacterized protein</fullName>
    </submittedName>
</protein>
<evidence type="ECO:0000256" key="1">
    <source>
        <dbReference type="SAM" id="MobiDB-lite"/>
    </source>
</evidence>